<feature type="region of interest" description="Disordered" evidence="1">
    <location>
        <begin position="1"/>
        <end position="25"/>
    </location>
</feature>
<name>A0AAW0T652_SCYPA</name>
<feature type="region of interest" description="Disordered" evidence="1">
    <location>
        <begin position="161"/>
        <end position="186"/>
    </location>
</feature>
<comment type="caution">
    <text evidence="2">The sequence shown here is derived from an EMBL/GenBank/DDBJ whole genome shotgun (WGS) entry which is preliminary data.</text>
</comment>
<proteinExistence type="predicted"/>
<evidence type="ECO:0000313" key="2">
    <source>
        <dbReference type="EMBL" id="KAK8383035.1"/>
    </source>
</evidence>
<reference evidence="2 3" key="1">
    <citation type="submission" date="2023-03" db="EMBL/GenBank/DDBJ databases">
        <title>High-quality genome of Scylla paramamosain provides insights in environmental adaptation.</title>
        <authorList>
            <person name="Zhang L."/>
        </authorList>
    </citation>
    <scope>NUCLEOTIDE SEQUENCE [LARGE SCALE GENOMIC DNA]</scope>
    <source>
        <strain evidence="2">LZ_2023a</strain>
        <tissue evidence="2">Muscle</tissue>
    </source>
</reference>
<organism evidence="2 3">
    <name type="scientific">Scylla paramamosain</name>
    <name type="common">Mud crab</name>
    <dbReference type="NCBI Taxonomy" id="85552"/>
    <lineage>
        <taxon>Eukaryota</taxon>
        <taxon>Metazoa</taxon>
        <taxon>Ecdysozoa</taxon>
        <taxon>Arthropoda</taxon>
        <taxon>Crustacea</taxon>
        <taxon>Multicrustacea</taxon>
        <taxon>Malacostraca</taxon>
        <taxon>Eumalacostraca</taxon>
        <taxon>Eucarida</taxon>
        <taxon>Decapoda</taxon>
        <taxon>Pleocyemata</taxon>
        <taxon>Brachyura</taxon>
        <taxon>Eubrachyura</taxon>
        <taxon>Portunoidea</taxon>
        <taxon>Portunidae</taxon>
        <taxon>Portuninae</taxon>
        <taxon>Scylla</taxon>
    </lineage>
</organism>
<dbReference type="AlphaFoldDB" id="A0AAW0T652"/>
<dbReference type="EMBL" id="JARAKH010000038">
    <property type="protein sequence ID" value="KAK8383035.1"/>
    <property type="molecule type" value="Genomic_DNA"/>
</dbReference>
<accession>A0AAW0T652</accession>
<sequence length="225" mass="23635">MHSKHSQGTTTGSTQAMTRSQNIPTRLKVDGGGACVFRLCTASRGFVREEAVMTGTSCTSVNKPPGGAETGRSALFKEVGEVGIGEGSAQRHPSGVPARCSVLSEGEAKLVIASGILFILIFQGGYEYGYPDQPAIDSSPHPASRLTQLKNQIPCPIRPSPPAAWSLKSSRPSASPPSRPVSFNELQDYRFEGAPGGFPQSLGSGRLQLELIKTTTKCESSSAGV</sequence>
<keyword evidence="3" id="KW-1185">Reference proteome</keyword>
<protein>
    <submittedName>
        <fullName evidence="2">Uncharacterized protein</fullName>
    </submittedName>
</protein>
<gene>
    <name evidence="2" type="ORF">O3P69_011507</name>
</gene>
<evidence type="ECO:0000313" key="3">
    <source>
        <dbReference type="Proteomes" id="UP001487740"/>
    </source>
</evidence>
<dbReference type="Proteomes" id="UP001487740">
    <property type="component" value="Unassembled WGS sequence"/>
</dbReference>
<feature type="compositionally biased region" description="Polar residues" evidence="1">
    <location>
        <begin position="1"/>
        <end position="24"/>
    </location>
</feature>
<evidence type="ECO:0000256" key="1">
    <source>
        <dbReference type="SAM" id="MobiDB-lite"/>
    </source>
</evidence>